<evidence type="ECO:0000313" key="4">
    <source>
        <dbReference type="Proteomes" id="UP001364224"/>
    </source>
</evidence>
<proteinExistence type="predicted"/>
<comment type="caution">
    <text evidence="3">The sequence shown here is derived from an EMBL/GenBank/DDBJ whole genome shotgun (WGS) entry which is preliminary data.</text>
</comment>
<dbReference type="RefSeq" id="WP_334488566.1">
    <property type="nucleotide sequence ID" value="NZ_JAZHRV010000001.1"/>
</dbReference>
<protein>
    <recommendedName>
        <fullName evidence="2">ATP-grasp domain-containing protein</fullName>
    </recommendedName>
</protein>
<dbReference type="Gene3D" id="3.30.1490.20">
    <property type="entry name" value="ATP-grasp fold, A domain"/>
    <property type="match status" value="1"/>
</dbReference>
<dbReference type="EMBL" id="JAZHRV010000001">
    <property type="protein sequence ID" value="MEH2559942.1"/>
    <property type="molecule type" value="Genomic_DNA"/>
</dbReference>
<dbReference type="SUPFAM" id="SSF56059">
    <property type="entry name" value="Glutathione synthetase ATP-binding domain-like"/>
    <property type="match status" value="1"/>
</dbReference>
<dbReference type="InterPro" id="IPR011761">
    <property type="entry name" value="ATP-grasp"/>
</dbReference>
<dbReference type="Gene3D" id="3.30.470.20">
    <property type="entry name" value="ATP-grasp fold, B domain"/>
    <property type="match status" value="1"/>
</dbReference>
<evidence type="ECO:0000313" key="3">
    <source>
        <dbReference type="EMBL" id="MEH2559942.1"/>
    </source>
</evidence>
<organism evidence="3 4">
    <name type="scientific">Bradyrhizobium algeriense</name>
    <dbReference type="NCBI Taxonomy" id="634784"/>
    <lineage>
        <taxon>Bacteria</taxon>
        <taxon>Pseudomonadati</taxon>
        <taxon>Pseudomonadota</taxon>
        <taxon>Alphaproteobacteria</taxon>
        <taxon>Hyphomicrobiales</taxon>
        <taxon>Nitrobacteraceae</taxon>
        <taxon>Bradyrhizobium</taxon>
    </lineage>
</organism>
<gene>
    <name evidence="3" type="ORF">V1286_007471</name>
</gene>
<evidence type="ECO:0000259" key="2">
    <source>
        <dbReference type="PROSITE" id="PS50975"/>
    </source>
</evidence>
<reference evidence="3 4" key="1">
    <citation type="submission" date="2024-02" db="EMBL/GenBank/DDBJ databases">
        <title>Adaptive strategies in a cosmopolitan and abundant soil bacterium.</title>
        <authorList>
            <person name="Carini P."/>
        </authorList>
    </citation>
    <scope>NUCLEOTIDE SEQUENCE [LARGE SCALE GENOMIC DNA]</scope>
    <source>
        <strain evidence="3 4">AZCC 1608</strain>
    </source>
</reference>
<evidence type="ECO:0000256" key="1">
    <source>
        <dbReference type="PROSITE-ProRule" id="PRU00409"/>
    </source>
</evidence>
<accession>A0ABU8BPA6</accession>
<dbReference type="InterPro" id="IPR013815">
    <property type="entry name" value="ATP_grasp_subdomain_1"/>
</dbReference>
<dbReference type="Proteomes" id="UP001364224">
    <property type="component" value="Unassembled WGS sequence"/>
</dbReference>
<dbReference type="PROSITE" id="PS50975">
    <property type="entry name" value="ATP_GRASP"/>
    <property type="match status" value="1"/>
</dbReference>
<name>A0ABU8BPA6_9BRAD</name>
<keyword evidence="1" id="KW-0547">Nucleotide-binding</keyword>
<feature type="domain" description="ATP-grasp" evidence="2">
    <location>
        <begin position="124"/>
        <end position="304"/>
    </location>
</feature>
<keyword evidence="4" id="KW-1185">Reference proteome</keyword>
<keyword evidence="1" id="KW-0067">ATP-binding</keyword>
<sequence length="416" mass="44650">MPDPAKPLRVLVSEGSSTSAREAITILGLSGHHIEVCDPSPWCLSRFSRLVAKFHRCPGLRDDPAGYLAFIEQRLVDGKFDVLLPTHEQGFLFARARQRMEGCVGLALPSFESYRTAHSKAGFSRLLDRLGLPQPPTQIVTSAQQLREAVRFPAVVKTSVGTASRGIWFIRNADDLESPLHDLGAGDALADEILVQDLVAGTTEKAQSVFCRGQMIGFHAYRQVMPGIGGGEAIKQSVRRPIVRAHLEKVGQALDWHGALSIDYIMPDHGDAPLLIDGNPRLVEPMNAYRSGIDLVGLLLQISLGETPAPLPESREGVLTHLAMQALLGCAARGGTRSDVVREIVRLCANSAPYAGSSEELTPMRSDWISAVPLAVTAALLLASPKSAIKLARGGFGAHLLDVGSIRAIEGEGFGT</sequence>